<evidence type="ECO:0000313" key="2">
    <source>
        <dbReference type="EMBL" id="PHQ36745.1"/>
    </source>
</evidence>
<dbReference type="EMBL" id="NIZW01000002">
    <property type="protein sequence ID" value="PHQ36745.1"/>
    <property type="molecule type" value="Genomic_DNA"/>
</dbReference>
<dbReference type="SUPFAM" id="SSF53756">
    <property type="entry name" value="UDP-Glycosyltransferase/glycogen phosphorylase"/>
    <property type="match status" value="1"/>
</dbReference>
<organism evidence="2 3">
    <name type="scientific">Rhodopirellula bahusiensis</name>
    <dbReference type="NCBI Taxonomy" id="2014065"/>
    <lineage>
        <taxon>Bacteria</taxon>
        <taxon>Pseudomonadati</taxon>
        <taxon>Planctomycetota</taxon>
        <taxon>Planctomycetia</taxon>
        <taxon>Pirellulales</taxon>
        <taxon>Pirellulaceae</taxon>
        <taxon>Rhodopirellula</taxon>
    </lineage>
</organism>
<name>A0A2G1WCJ1_9BACT</name>
<evidence type="ECO:0000256" key="1">
    <source>
        <dbReference type="SAM" id="MobiDB-lite"/>
    </source>
</evidence>
<keyword evidence="3" id="KW-1185">Reference proteome</keyword>
<evidence type="ECO:0008006" key="4">
    <source>
        <dbReference type="Google" id="ProtNLM"/>
    </source>
</evidence>
<feature type="region of interest" description="Disordered" evidence="1">
    <location>
        <begin position="214"/>
        <end position="233"/>
    </location>
</feature>
<gene>
    <name evidence="2" type="ORF">CEE69_05240</name>
</gene>
<comment type="caution">
    <text evidence="2">The sequence shown here is derived from an EMBL/GenBank/DDBJ whole genome shotgun (WGS) entry which is preliminary data.</text>
</comment>
<reference evidence="2 3" key="1">
    <citation type="submission" date="2017-06" db="EMBL/GenBank/DDBJ databases">
        <title>Description of Rhodopirellula bahusiensis sp. nov.</title>
        <authorList>
            <person name="Kizina J."/>
            <person name="Harder J."/>
        </authorList>
    </citation>
    <scope>NUCLEOTIDE SEQUENCE [LARGE SCALE GENOMIC DNA]</scope>
    <source>
        <strain evidence="2 3">SWK21</strain>
    </source>
</reference>
<evidence type="ECO:0000313" key="3">
    <source>
        <dbReference type="Proteomes" id="UP000225740"/>
    </source>
</evidence>
<protein>
    <recommendedName>
        <fullName evidence="4">Glycosyl transferase family 1 domain-containing protein</fullName>
    </recommendedName>
</protein>
<dbReference type="Gene3D" id="3.40.50.2000">
    <property type="entry name" value="Glycogen Phosphorylase B"/>
    <property type="match status" value="1"/>
</dbReference>
<accession>A0A2G1WCJ1</accession>
<proteinExistence type="predicted"/>
<dbReference type="AlphaFoldDB" id="A0A2G1WCJ1"/>
<dbReference type="Proteomes" id="UP000225740">
    <property type="component" value="Unassembled WGS sequence"/>
</dbReference>
<sequence length="419" mass="47089">MSKPTNLLIVEEALRNREGHWFEYNRATKAALQEVGDVDVSMLGNITMEPSVAEELGATPHFRFTVWDQIYNQPQAWKRYLGIARHNRRLYQDLAKHLVVSDHYDTVFAPTVVLHHFLGYHKIAKRFGGRKFRQLVLLVRNNIALYDNQGNRTFRGTAKFWRWAIKRFQPMLDSGAVRFVTDSERLADEYEELTGIRFQVLPHPCLIGLQAPSTPADESFGKTEKNSTSESTKSVRVFLPGPARYEKGADRLVEAAKLLSQQQDLSPIEMVFQWSDAFTLPNGSMLGPDDLPALNLSNVTFDVITKPLSSEAYHQQLLKADLIILPYRREVYFARISGVAVEAMMLGKPLLYTSDTWVDTIASQFDCGLSMDNDVAGVVEAISEAIANLDTMAQQSRGAAGDVASFFSAKSFTSKLLNS</sequence>